<dbReference type="Proteomes" id="UP000290288">
    <property type="component" value="Unassembled WGS sequence"/>
</dbReference>
<accession>A0A4Q2DD50</accession>
<keyword evidence="2" id="KW-1185">Reference proteome</keyword>
<gene>
    <name evidence="1" type="ORF">EST38_g9043</name>
</gene>
<sequence length="153" mass="17080">MSNPPDLTLPQLRQFLQKGNLFIRYKGYTASDDFFHKGDGTELGAGLHDGNLGEFEFKFINGILTGKIFVNTDSGPRVAISVGKDGTLCACECDQGTNFSVGWNGKGHVIFTLHENKELYWTLVDERDRAKIVLMEWKGNHQQAWGFIPNVGN</sequence>
<evidence type="ECO:0000313" key="1">
    <source>
        <dbReference type="EMBL" id="RXW16811.1"/>
    </source>
</evidence>
<name>A0A4Q2DD50_9AGAR</name>
<evidence type="ECO:0000313" key="2">
    <source>
        <dbReference type="Proteomes" id="UP000290288"/>
    </source>
</evidence>
<reference evidence="1 2" key="1">
    <citation type="submission" date="2019-01" db="EMBL/GenBank/DDBJ databases">
        <title>Draft genome sequence of Psathyrella aberdarensis IHI B618.</title>
        <authorList>
            <person name="Buettner E."/>
            <person name="Kellner H."/>
        </authorList>
    </citation>
    <scope>NUCLEOTIDE SEQUENCE [LARGE SCALE GENOMIC DNA]</scope>
    <source>
        <strain evidence="1 2">IHI B618</strain>
    </source>
</reference>
<organism evidence="1 2">
    <name type="scientific">Candolleomyces aberdarensis</name>
    <dbReference type="NCBI Taxonomy" id="2316362"/>
    <lineage>
        <taxon>Eukaryota</taxon>
        <taxon>Fungi</taxon>
        <taxon>Dikarya</taxon>
        <taxon>Basidiomycota</taxon>
        <taxon>Agaricomycotina</taxon>
        <taxon>Agaricomycetes</taxon>
        <taxon>Agaricomycetidae</taxon>
        <taxon>Agaricales</taxon>
        <taxon>Agaricineae</taxon>
        <taxon>Psathyrellaceae</taxon>
        <taxon>Candolleomyces</taxon>
    </lineage>
</organism>
<dbReference type="AlphaFoldDB" id="A0A4Q2DD50"/>
<proteinExistence type="predicted"/>
<dbReference type="OrthoDB" id="3077046at2759"/>
<protein>
    <submittedName>
        <fullName evidence="1">Uncharacterized protein</fullName>
    </submittedName>
</protein>
<dbReference type="EMBL" id="SDEE01000398">
    <property type="protein sequence ID" value="RXW16811.1"/>
    <property type="molecule type" value="Genomic_DNA"/>
</dbReference>
<comment type="caution">
    <text evidence="1">The sequence shown here is derived from an EMBL/GenBank/DDBJ whole genome shotgun (WGS) entry which is preliminary data.</text>
</comment>